<evidence type="ECO:0000256" key="5">
    <source>
        <dbReference type="ARBA" id="ARBA00022655"/>
    </source>
</evidence>
<dbReference type="AlphaFoldDB" id="A0A844WAK9"/>
<dbReference type="SUPFAM" id="SSF51735">
    <property type="entry name" value="NAD(P)-binding Rossmann-fold domains"/>
    <property type="match status" value="1"/>
</dbReference>
<dbReference type="PANTHER" id="PTHR43765:SF2">
    <property type="entry name" value="2-DEHYDROPANTOATE 2-REDUCTASE"/>
    <property type="match status" value="1"/>
</dbReference>
<keyword evidence="7 13" id="KW-0560">Oxidoreductase</keyword>
<evidence type="ECO:0000313" key="13">
    <source>
        <dbReference type="EMBL" id="MWB78033.1"/>
    </source>
</evidence>
<evidence type="ECO:0000256" key="8">
    <source>
        <dbReference type="ARBA" id="ARBA00032024"/>
    </source>
</evidence>
<dbReference type="UniPathway" id="UPA00028">
    <property type="reaction ID" value="UER00004"/>
</dbReference>
<comment type="caution">
    <text evidence="13">The sequence shown here is derived from an EMBL/GenBank/DDBJ whole genome shotgun (WGS) entry which is preliminary data.</text>
</comment>
<dbReference type="Gene3D" id="3.40.50.720">
    <property type="entry name" value="NAD(P)-binding Rossmann-like Domain"/>
    <property type="match status" value="1"/>
</dbReference>
<dbReference type="GO" id="GO:0005737">
    <property type="term" value="C:cytoplasm"/>
    <property type="evidence" value="ECO:0007669"/>
    <property type="project" value="TreeGrafter"/>
</dbReference>
<gene>
    <name evidence="13" type="ORF">GLS40_08370</name>
</gene>
<evidence type="ECO:0000256" key="6">
    <source>
        <dbReference type="ARBA" id="ARBA00022857"/>
    </source>
</evidence>
<evidence type="ECO:0000256" key="9">
    <source>
        <dbReference type="ARBA" id="ARBA00048793"/>
    </source>
</evidence>
<evidence type="ECO:0000259" key="10">
    <source>
        <dbReference type="Pfam" id="PF01575"/>
    </source>
</evidence>
<dbReference type="SUPFAM" id="SSF48179">
    <property type="entry name" value="6-phosphogluconate dehydrogenase C-terminal domain-like"/>
    <property type="match status" value="1"/>
</dbReference>
<dbReference type="InterPro" id="IPR050838">
    <property type="entry name" value="Ketopantoate_reductase"/>
</dbReference>
<dbReference type="Gene3D" id="1.10.1040.10">
    <property type="entry name" value="N-(1-d-carboxylethyl)-l-norvaline Dehydrogenase, domain 2"/>
    <property type="match status" value="1"/>
</dbReference>
<keyword evidence="14" id="KW-1185">Reference proteome</keyword>
<keyword evidence="6" id="KW-0521">NADP</keyword>
<protein>
    <recommendedName>
        <fullName evidence="4">2-dehydropantoate 2-reductase</fullName>
        <ecNumber evidence="3">1.1.1.169</ecNumber>
    </recommendedName>
    <alternativeName>
        <fullName evidence="8">Ketopantoate reductase</fullName>
    </alternativeName>
</protein>
<dbReference type="InterPro" id="IPR029069">
    <property type="entry name" value="HotDog_dom_sf"/>
</dbReference>
<dbReference type="InterPro" id="IPR013332">
    <property type="entry name" value="KPR_N"/>
</dbReference>
<evidence type="ECO:0000313" key="14">
    <source>
        <dbReference type="Proteomes" id="UP000443843"/>
    </source>
</evidence>
<dbReference type="GO" id="GO:0015940">
    <property type="term" value="P:pantothenate biosynthetic process"/>
    <property type="evidence" value="ECO:0007669"/>
    <property type="project" value="UniProtKB-UniPathway"/>
</dbReference>
<dbReference type="GO" id="GO:0008677">
    <property type="term" value="F:2-dehydropantoate 2-reductase activity"/>
    <property type="evidence" value="ECO:0007669"/>
    <property type="project" value="UniProtKB-EC"/>
</dbReference>
<feature type="domain" description="Ketopantoate reductase N-terminal" evidence="11">
    <location>
        <begin position="3"/>
        <end position="152"/>
    </location>
</feature>
<dbReference type="NCBIfam" id="TIGR00745">
    <property type="entry name" value="apbA_panE"/>
    <property type="match status" value="1"/>
</dbReference>
<dbReference type="FunFam" id="1.10.1040.10:FF:000017">
    <property type="entry name" value="2-dehydropantoate 2-reductase"/>
    <property type="match status" value="1"/>
</dbReference>
<name>A0A844WAK9_9RHOB</name>
<dbReference type="Pfam" id="PF08546">
    <property type="entry name" value="ApbA_C"/>
    <property type="match status" value="1"/>
</dbReference>
<evidence type="ECO:0000259" key="12">
    <source>
        <dbReference type="Pfam" id="PF08546"/>
    </source>
</evidence>
<dbReference type="InterPro" id="IPR008927">
    <property type="entry name" value="6-PGluconate_DH-like_C_sf"/>
</dbReference>
<dbReference type="EMBL" id="WNXQ01000004">
    <property type="protein sequence ID" value="MWB78033.1"/>
    <property type="molecule type" value="Genomic_DNA"/>
</dbReference>
<dbReference type="InterPro" id="IPR003710">
    <property type="entry name" value="ApbA"/>
</dbReference>
<feature type="domain" description="Ketopantoate reductase C-terminal" evidence="12">
    <location>
        <begin position="180"/>
        <end position="304"/>
    </location>
</feature>
<keyword evidence="5" id="KW-0566">Pantothenate biosynthesis</keyword>
<dbReference type="Pfam" id="PF01575">
    <property type="entry name" value="MaoC_dehydratas"/>
    <property type="match status" value="1"/>
</dbReference>
<reference evidence="13 14" key="1">
    <citation type="submission" date="2019-11" db="EMBL/GenBank/DDBJ databases">
        <title>Pseudooceanicola pacifica sp. nov., isolated from deep-sea sediment of the Pacific Ocean.</title>
        <authorList>
            <person name="Lyu L."/>
        </authorList>
    </citation>
    <scope>NUCLEOTIDE SEQUENCE [LARGE SCALE GENOMIC DNA]</scope>
    <source>
        <strain evidence="13 14">216_PA32_1</strain>
    </source>
</reference>
<comment type="pathway">
    <text evidence="1">Cofactor biosynthesis; (R)-pantothenate biosynthesis; (R)-pantoate from 3-methyl-2-oxobutanoate: step 2/2.</text>
</comment>
<dbReference type="CDD" id="cd03441">
    <property type="entry name" value="R_hydratase_like"/>
    <property type="match status" value="1"/>
</dbReference>
<dbReference type="SUPFAM" id="SSF54637">
    <property type="entry name" value="Thioesterase/thiol ester dehydrase-isomerase"/>
    <property type="match status" value="1"/>
</dbReference>
<dbReference type="Proteomes" id="UP000443843">
    <property type="component" value="Unassembled WGS sequence"/>
</dbReference>
<dbReference type="GO" id="GO:0050661">
    <property type="term" value="F:NADP binding"/>
    <property type="evidence" value="ECO:0007669"/>
    <property type="project" value="TreeGrafter"/>
</dbReference>
<accession>A0A844WAK9</accession>
<evidence type="ECO:0000259" key="11">
    <source>
        <dbReference type="Pfam" id="PF02558"/>
    </source>
</evidence>
<dbReference type="RefSeq" id="WP_160382312.1">
    <property type="nucleotide sequence ID" value="NZ_WNXQ01000004.1"/>
</dbReference>
<comment type="similarity">
    <text evidence="2">Belongs to the ketopantoate reductase family.</text>
</comment>
<dbReference type="InterPro" id="IPR002539">
    <property type="entry name" value="MaoC-like_dom"/>
</dbReference>
<feature type="domain" description="MaoC-like" evidence="10">
    <location>
        <begin position="331"/>
        <end position="428"/>
    </location>
</feature>
<organism evidence="13 14">
    <name type="scientific">Pseudooceanicola pacificus</name>
    <dbReference type="NCBI Taxonomy" id="2676438"/>
    <lineage>
        <taxon>Bacteria</taxon>
        <taxon>Pseudomonadati</taxon>
        <taxon>Pseudomonadota</taxon>
        <taxon>Alphaproteobacteria</taxon>
        <taxon>Rhodobacterales</taxon>
        <taxon>Paracoccaceae</taxon>
        <taxon>Pseudooceanicola</taxon>
    </lineage>
</organism>
<dbReference type="InterPro" id="IPR013328">
    <property type="entry name" value="6PGD_dom2"/>
</dbReference>
<dbReference type="Gene3D" id="3.10.129.10">
    <property type="entry name" value="Hotdog Thioesterase"/>
    <property type="match status" value="1"/>
</dbReference>
<evidence type="ECO:0000256" key="4">
    <source>
        <dbReference type="ARBA" id="ARBA00019465"/>
    </source>
</evidence>
<proteinExistence type="inferred from homology"/>
<evidence type="ECO:0000256" key="2">
    <source>
        <dbReference type="ARBA" id="ARBA00007870"/>
    </source>
</evidence>
<evidence type="ECO:0000256" key="3">
    <source>
        <dbReference type="ARBA" id="ARBA00013014"/>
    </source>
</evidence>
<dbReference type="InterPro" id="IPR013752">
    <property type="entry name" value="KPA_reductase"/>
</dbReference>
<dbReference type="EC" id="1.1.1.169" evidence="3"/>
<dbReference type="PANTHER" id="PTHR43765">
    <property type="entry name" value="2-DEHYDROPANTOATE 2-REDUCTASE-RELATED"/>
    <property type="match status" value="1"/>
</dbReference>
<dbReference type="Pfam" id="PF02558">
    <property type="entry name" value="ApbA"/>
    <property type="match status" value="1"/>
</dbReference>
<evidence type="ECO:0000256" key="7">
    <source>
        <dbReference type="ARBA" id="ARBA00023002"/>
    </source>
</evidence>
<sequence>MRIAILGAGSLGCVFGGLLAEAGHEVLLVNRNRALVDRLNANGLTLDLGQAGRRVIGVRADTTCAPDAPVDLLIVLVKSFDTAAALSGARSAIGPDTLLLSLQNGMGHEELMAPFATPDRVLLGKTYVGGTMTEPGVVIGGTAGRQTFIGPAEGEVTGRMRAVADAFTGAGLACEASARIRDLAWNKLLVNISTSGLSALTGLSYGPLYAVPEVEECARAAVAEGIAVARAAGARLDFTDPGQPWAMAADGLPSGFKASMLQSLERGRRTEIDFIHGAVVRYGAQHDIATPVNATLVAAVKGLEHRITTEATMAETIPELYFDEVETGATGTSPKVTMTSEMIMSYADLTGDHTPVHTDEEFARQSSFGQRVAHGLLGLSLTDGLKTQADLRFVPGMSLGWEWDFKLPIAIGDELFCRFTVESKRETSKGGWGILRIASELVNQRGEVVQTGVHKLMIPMKSTAAA</sequence>
<comment type="catalytic activity">
    <reaction evidence="9">
        <text>(R)-pantoate + NADP(+) = 2-dehydropantoate + NADPH + H(+)</text>
        <dbReference type="Rhea" id="RHEA:16233"/>
        <dbReference type="ChEBI" id="CHEBI:11561"/>
        <dbReference type="ChEBI" id="CHEBI:15378"/>
        <dbReference type="ChEBI" id="CHEBI:15980"/>
        <dbReference type="ChEBI" id="CHEBI:57783"/>
        <dbReference type="ChEBI" id="CHEBI:58349"/>
        <dbReference type="EC" id="1.1.1.169"/>
    </reaction>
</comment>
<evidence type="ECO:0000256" key="1">
    <source>
        <dbReference type="ARBA" id="ARBA00004994"/>
    </source>
</evidence>
<dbReference type="InterPro" id="IPR036291">
    <property type="entry name" value="NAD(P)-bd_dom_sf"/>
</dbReference>